<sequence>MKQLRPQLVREFTALYGRPPVAVTRAPGRVEFIGNHTDYNGGTVLGAAIARGVAVAIAPRADGRRRFADLRDRRVLSLPGGKPKKQTGARSWLNYPLGVIAAFTKFGLKAPAGFDYLITSDLPIGAGLSSSAALELSSALAFLELTGQKAPREDVVKIGRHAENHFVGVPCGILDQGVSGFGQKDRLVWIDCRGPKFATVPMPAGAQFWIFNTHTKHALVDGLYAARHKACMAAAKALGVTLLADATLAQLNAAREKLKPDVFKRAQHVIEEIARVAATVKALKKKDLTAVGRLLTASHRSSQMLFENSTPELDFLVDELVETSHVYGARLTGGGFGGAVMALTSAEFGAAQARKVAARYAKQFGAKPDVLHTETGDGATVLRA</sequence>
<feature type="domain" description="GHMP kinase C-terminal" evidence="13">
    <location>
        <begin position="280"/>
        <end position="357"/>
    </location>
</feature>
<dbReference type="PANTHER" id="PTHR10457">
    <property type="entry name" value="MEVALONATE KINASE/GALACTOKINASE"/>
    <property type="match status" value="1"/>
</dbReference>
<keyword evidence="9" id="KW-0299">Galactose metabolism</keyword>
<dbReference type="InterPro" id="IPR013750">
    <property type="entry name" value="GHMP_kinase_C_dom"/>
</dbReference>
<dbReference type="InterPro" id="IPR036554">
    <property type="entry name" value="GHMP_kinase_C_sf"/>
</dbReference>
<dbReference type="InterPro" id="IPR006203">
    <property type="entry name" value="GHMP_knse_ATP-bd_CS"/>
</dbReference>
<dbReference type="AlphaFoldDB" id="B1ZRU9"/>
<dbReference type="PROSITE" id="PS00627">
    <property type="entry name" value="GHMP_KINASES_ATP"/>
    <property type="match status" value="1"/>
</dbReference>
<comment type="similarity">
    <text evidence="1">Belongs to the GHMP kinase family. GalK subfamily.</text>
</comment>
<dbReference type="KEGG" id="ote:Oter_0502"/>
<keyword evidence="7" id="KW-0067">ATP-binding</keyword>
<dbReference type="eggNOG" id="COG0153">
    <property type="taxonomic scope" value="Bacteria"/>
</dbReference>
<proteinExistence type="inferred from homology"/>
<dbReference type="SUPFAM" id="SSF55060">
    <property type="entry name" value="GHMP Kinase, C-terminal domain"/>
    <property type="match status" value="1"/>
</dbReference>
<keyword evidence="4" id="KW-0479">Metal-binding</keyword>
<evidence type="ECO:0000313" key="16">
    <source>
        <dbReference type="Proteomes" id="UP000007013"/>
    </source>
</evidence>
<dbReference type="FunFam" id="3.30.70.890:FF:000001">
    <property type="entry name" value="Galactokinase"/>
    <property type="match status" value="1"/>
</dbReference>
<dbReference type="InterPro" id="IPR019539">
    <property type="entry name" value="GalKase_N"/>
</dbReference>
<dbReference type="GO" id="GO:0046872">
    <property type="term" value="F:metal ion binding"/>
    <property type="evidence" value="ECO:0007669"/>
    <property type="project" value="UniProtKB-KW"/>
</dbReference>
<dbReference type="GO" id="GO:0004335">
    <property type="term" value="F:galactokinase activity"/>
    <property type="evidence" value="ECO:0007669"/>
    <property type="project" value="UniProtKB-UniRule"/>
</dbReference>
<dbReference type="InterPro" id="IPR014721">
    <property type="entry name" value="Ribsml_uS5_D2-typ_fold_subgr"/>
</dbReference>
<dbReference type="GO" id="GO:0006012">
    <property type="term" value="P:galactose metabolic process"/>
    <property type="evidence" value="ECO:0007669"/>
    <property type="project" value="UniProtKB-UniRule"/>
</dbReference>
<keyword evidence="5" id="KW-0547">Nucleotide-binding</keyword>
<organism evidence="15 16">
    <name type="scientific">Opitutus terrae (strain DSM 11246 / JCM 15787 / PB90-1)</name>
    <dbReference type="NCBI Taxonomy" id="452637"/>
    <lineage>
        <taxon>Bacteria</taxon>
        <taxon>Pseudomonadati</taxon>
        <taxon>Verrucomicrobiota</taxon>
        <taxon>Opitutia</taxon>
        <taxon>Opitutales</taxon>
        <taxon>Opitutaceae</taxon>
        <taxon>Opitutus</taxon>
    </lineage>
</organism>
<dbReference type="PIRSF" id="PIRSF000530">
    <property type="entry name" value="Galactokinase"/>
    <property type="match status" value="1"/>
</dbReference>
<evidence type="ECO:0000256" key="7">
    <source>
        <dbReference type="ARBA" id="ARBA00022840"/>
    </source>
</evidence>
<gene>
    <name evidence="15" type="ordered locus">Oter_0502</name>
</gene>
<evidence type="ECO:0000256" key="3">
    <source>
        <dbReference type="ARBA" id="ARBA00022679"/>
    </source>
</evidence>
<evidence type="ECO:0000256" key="8">
    <source>
        <dbReference type="ARBA" id="ARBA00022842"/>
    </source>
</evidence>
<evidence type="ECO:0000256" key="11">
    <source>
        <dbReference type="NCBIfam" id="TIGR00131"/>
    </source>
</evidence>
<dbReference type="InterPro" id="IPR000705">
    <property type="entry name" value="Galactokinase"/>
</dbReference>
<dbReference type="EMBL" id="CP001032">
    <property type="protein sequence ID" value="ACB73792.1"/>
    <property type="molecule type" value="Genomic_DNA"/>
</dbReference>
<dbReference type="FunFam" id="3.30.230.10:FF:000017">
    <property type="entry name" value="Galactokinase"/>
    <property type="match status" value="1"/>
</dbReference>
<evidence type="ECO:0000313" key="15">
    <source>
        <dbReference type="EMBL" id="ACB73792.1"/>
    </source>
</evidence>
<dbReference type="Pfam" id="PF08544">
    <property type="entry name" value="GHMP_kinases_C"/>
    <property type="match status" value="1"/>
</dbReference>
<keyword evidence="3" id="KW-0808">Transferase</keyword>
<keyword evidence="6 15" id="KW-0418">Kinase</keyword>
<accession>B1ZRU9</accession>
<evidence type="ECO:0000256" key="6">
    <source>
        <dbReference type="ARBA" id="ARBA00022777"/>
    </source>
</evidence>
<evidence type="ECO:0000259" key="13">
    <source>
        <dbReference type="Pfam" id="PF08544"/>
    </source>
</evidence>
<dbReference type="PANTHER" id="PTHR10457:SF7">
    <property type="entry name" value="GALACTOKINASE-RELATED"/>
    <property type="match status" value="1"/>
</dbReference>
<dbReference type="Pfam" id="PF10509">
    <property type="entry name" value="GalKase_gal_bdg"/>
    <property type="match status" value="1"/>
</dbReference>
<dbReference type="GO" id="GO:0005829">
    <property type="term" value="C:cytosol"/>
    <property type="evidence" value="ECO:0007669"/>
    <property type="project" value="TreeGrafter"/>
</dbReference>
<dbReference type="EC" id="2.7.1.6" evidence="11"/>
<feature type="domain" description="Galactokinase N-terminal" evidence="14">
    <location>
        <begin position="11"/>
        <end position="59"/>
    </location>
</feature>
<dbReference type="Pfam" id="PF00288">
    <property type="entry name" value="GHMP_kinases_N"/>
    <property type="match status" value="1"/>
</dbReference>
<keyword evidence="8" id="KW-0460">Magnesium</keyword>
<dbReference type="Proteomes" id="UP000007013">
    <property type="component" value="Chromosome"/>
</dbReference>
<dbReference type="HOGENOM" id="CLU_017814_2_1_0"/>
<evidence type="ECO:0000256" key="10">
    <source>
        <dbReference type="ARBA" id="ARBA00023277"/>
    </source>
</evidence>
<dbReference type="GO" id="GO:0005524">
    <property type="term" value="F:ATP binding"/>
    <property type="evidence" value="ECO:0007669"/>
    <property type="project" value="UniProtKB-UniRule"/>
</dbReference>
<dbReference type="PRINTS" id="PR00473">
    <property type="entry name" value="GALCTOKINASE"/>
</dbReference>
<evidence type="ECO:0000259" key="12">
    <source>
        <dbReference type="Pfam" id="PF00288"/>
    </source>
</evidence>
<name>B1ZRU9_OPITP</name>
<evidence type="ECO:0000256" key="9">
    <source>
        <dbReference type="ARBA" id="ARBA00023144"/>
    </source>
</evidence>
<dbReference type="InterPro" id="IPR006204">
    <property type="entry name" value="GHMP_kinase_N_dom"/>
</dbReference>
<dbReference type="InterPro" id="IPR020568">
    <property type="entry name" value="Ribosomal_Su5_D2-typ_SF"/>
</dbReference>
<evidence type="ECO:0000259" key="14">
    <source>
        <dbReference type="Pfam" id="PF10509"/>
    </source>
</evidence>
<dbReference type="NCBIfam" id="TIGR00131">
    <property type="entry name" value="gal_kin"/>
    <property type="match status" value="1"/>
</dbReference>
<keyword evidence="16" id="KW-1185">Reference proteome</keyword>
<feature type="domain" description="GHMP kinase N-terminal" evidence="12">
    <location>
        <begin position="94"/>
        <end position="182"/>
    </location>
</feature>
<evidence type="ECO:0000256" key="5">
    <source>
        <dbReference type="ARBA" id="ARBA00022741"/>
    </source>
</evidence>
<dbReference type="OrthoDB" id="250531at2"/>
<dbReference type="STRING" id="452637.Oter_0502"/>
<evidence type="ECO:0000256" key="4">
    <source>
        <dbReference type="ARBA" id="ARBA00022723"/>
    </source>
</evidence>
<dbReference type="SUPFAM" id="SSF54211">
    <property type="entry name" value="Ribosomal protein S5 domain 2-like"/>
    <property type="match status" value="1"/>
</dbReference>
<reference evidence="15 16" key="1">
    <citation type="journal article" date="2011" name="J. Bacteriol.">
        <title>Genome sequence of the verrucomicrobium Opitutus terrae PB90-1, an abundant inhabitant of rice paddy soil ecosystems.</title>
        <authorList>
            <person name="van Passel M.W."/>
            <person name="Kant R."/>
            <person name="Palva A."/>
            <person name="Copeland A."/>
            <person name="Lucas S."/>
            <person name="Lapidus A."/>
            <person name="Glavina del Rio T."/>
            <person name="Pitluck S."/>
            <person name="Goltsman E."/>
            <person name="Clum A."/>
            <person name="Sun H."/>
            <person name="Schmutz J."/>
            <person name="Larimer F.W."/>
            <person name="Land M.L."/>
            <person name="Hauser L."/>
            <person name="Kyrpides N."/>
            <person name="Mikhailova N."/>
            <person name="Richardson P.P."/>
            <person name="Janssen P.H."/>
            <person name="de Vos W.M."/>
            <person name="Smidt H."/>
        </authorList>
    </citation>
    <scope>NUCLEOTIDE SEQUENCE [LARGE SCALE GENOMIC DNA]</scope>
    <source>
        <strain evidence="16">DSM 11246 / JCM 15787 / PB90-1</strain>
    </source>
</reference>
<evidence type="ECO:0000256" key="2">
    <source>
        <dbReference type="ARBA" id="ARBA00022490"/>
    </source>
</evidence>
<keyword evidence="2" id="KW-0963">Cytoplasm</keyword>
<dbReference type="Gene3D" id="3.30.70.890">
    <property type="entry name" value="GHMP kinase, C-terminal domain"/>
    <property type="match status" value="1"/>
</dbReference>
<dbReference type="Gene3D" id="3.30.230.10">
    <property type="match status" value="1"/>
</dbReference>
<protein>
    <recommendedName>
        <fullName evidence="11">Galactokinase</fullName>
        <ecNumber evidence="11">2.7.1.6</ecNumber>
    </recommendedName>
</protein>
<keyword evidence="10" id="KW-0119">Carbohydrate metabolism</keyword>
<evidence type="ECO:0000256" key="1">
    <source>
        <dbReference type="ARBA" id="ARBA00006566"/>
    </source>
</evidence>
<dbReference type="PRINTS" id="PR00959">
    <property type="entry name" value="MEVGALKINASE"/>
</dbReference>
<dbReference type="InterPro" id="IPR006206">
    <property type="entry name" value="Mevalonate/galactokinase"/>
</dbReference>
<dbReference type="RefSeq" id="WP_012373330.1">
    <property type="nucleotide sequence ID" value="NC_010571.1"/>
</dbReference>